<dbReference type="PANTHER" id="PTHR11782">
    <property type="entry name" value="ADENOSINE/GUANOSINE DIPHOSPHATASE"/>
    <property type="match status" value="1"/>
</dbReference>
<comment type="function">
    <text evidence="4">After transfer of sugars to endogenous macromolecular acceptors, the enzyme converts nucleoside diphosphates to nucleoside monophosphates which in turn exit the Golgi lumen in a coupled antiporter reaction, allowing entry of additional nucleotide sugar from the cytosol.</text>
</comment>
<organism evidence="11 12">
    <name type="scientific">Tilletia horrida</name>
    <dbReference type="NCBI Taxonomy" id="155126"/>
    <lineage>
        <taxon>Eukaryota</taxon>
        <taxon>Fungi</taxon>
        <taxon>Dikarya</taxon>
        <taxon>Basidiomycota</taxon>
        <taxon>Ustilaginomycotina</taxon>
        <taxon>Exobasidiomycetes</taxon>
        <taxon>Tilletiales</taxon>
        <taxon>Tilletiaceae</taxon>
        <taxon>Tilletia</taxon>
    </lineage>
</organism>
<dbReference type="EC" id="3.6.1.42" evidence="5"/>
<feature type="compositionally biased region" description="Low complexity" evidence="9">
    <location>
        <begin position="406"/>
        <end position="427"/>
    </location>
</feature>
<feature type="region of interest" description="Disordered" evidence="9">
    <location>
        <begin position="608"/>
        <end position="627"/>
    </location>
</feature>
<feature type="compositionally biased region" description="Basic and acidic residues" evidence="9">
    <location>
        <begin position="1"/>
        <end position="10"/>
    </location>
</feature>
<feature type="binding site" evidence="7">
    <location>
        <begin position="314"/>
        <end position="318"/>
    </location>
    <ligand>
        <name>ATP</name>
        <dbReference type="ChEBI" id="CHEBI:30616"/>
    </ligand>
</feature>
<evidence type="ECO:0000256" key="5">
    <source>
        <dbReference type="ARBA" id="ARBA00038903"/>
    </source>
</evidence>
<dbReference type="GO" id="GO:0004382">
    <property type="term" value="F:GDP phosphatase activity"/>
    <property type="evidence" value="ECO:0007669"/>
    <property type="project" value="UniProtKB-EC"/>
</dbReference>
<evidence type="ECO:0000256" key="8">
    <source>
        <dbReference type="RuleBase" id="RU003833"/>
    </source>
</evidence>
<dbReference type="AlphaFoldDB" id="A0AAN6G696"/>
<evidence type="ECO:0000256" key="4">
    <source>
        <dbReference type="ARBA" id="ARBA00037742"/>
    </source>
</evidence>
<evidence type="ECO:0000256" key="2">
    <source>
        <dbReference type="ARBA" id="ARBA00009283"/>
    </source>
</evidence>
<keyword evidence="7" id="KW-0067">ATP-binding</keyword>
<feature type="transmembrane region" description="Helical" evidence="10">
    <location>
        <begin position="39"/>
        <end position="58"/>
    </location>
</feature>
<dbReference type="Pfam" id="PF01150">
    <property type="entry name" value="GDA1_CD39"/>
    <property type="match status" value="2"/>
</dbReference>
<dbReference type="Gene3D" id="3.30.420.150">
    <property type="entry name" value="Exopolyphosphatase. Domain 2"/>
    <property type="match status" value="3"/>
</dbReference>
<accession>A0AAN6G696</accession>
<dbReference type="EMBL" id="JAPDMQ010000531">
    <property type="protein sequence ID" value="KAK0523197.1"/>
    <property type="molecule type" value="Genomic_DNA"/>
</dbReference>
<dbReference type="PROSITE" id="PS01238">
    <property type="entry name" value="GDA1_CD39_NTPASE"/>
    <property type="match status" value="1"/>
</dbReference>
<reference evidence="11" key="1">
    <citation type="journal article" date="2023" name="PhytoFront">
        <title>Draft Genome Resources of Seven Strains of Tilletia horrida, Causal Agent of Kernel Smut of Rice.</title>
        <authorList>
            <person name="Khanal S."/>
            <person name="Antony Babu S."/>
            <person name="Zhou X.G."/>
        </authorList>
    </citation>
    <scope>NUCLEOTIDE SEQUENCE</scope>
    <source>
        <strain evidence="11">TX3</strain>
    </source>
</reference>
<dbReference type="GO" id="GO:0009134">
    <property type="term" value="P:nucleoside diphosphate catabolic process"/>
    <property type="evidence" value="ECO:0007669"/>
    <property type="project" value="TreeGrafter"/>
</dbReference>
<evidence type="ECO:0000256" key="7">
    <source>
        <dbReference type="PIRSR" id="PIRSR600407-2"/>
    </source>
</evidence>
<evidence type="ECO:0000256" key="10">
    <source>
        <dbReference type="SAM" id="Phobius"/>
    </source>
</evidence>
<feature type="compositionally biased region" description="Polar residues" evidence="9">
    <location>
        <begin position="608"/>
        <end position="621"/>
    </location>
</feature>
<feature type="region of interest" description="Disordered" evidence="9">
    <location>
        <begin position="477"/>
        <end position="503"/>
    </location>
</feature>
<feature type="region of interest" description="Disordered" evidence="9">
    <location>
        <begin position="391"/>
        <end position="460"/>
    </location>
</feature>
<evidence type="ECO:0000313" key="11">
    <source>
        <dbReference type="EMBL" id="KAK0523197.1"/>
    </source>
</evidence>
<dbReference type="InterPro" id="IPR000407">
    <property type="entry name" value="GDA1_CD39_NTPase"/>
</dbReference>
<comment type="subcellular location">
    <subcellularLocation>
        <location evidence="1">Golgi apparatus membrane</location>
        <topology evidence="1">Single-pass type II membrane protein</topology>
    </subcellularLocation>
</comment>
<evidence type="ECO:0000256" key="1">
    <source>
        <dbReference type="ARBA" id="ARBA00004323"/>
    </source>
</evidence>
<keyword evidence="7" id="KW-0547">Nucleotide-binding</keyword>
<name>A0AAN6G696_9BASI</name>
<dbReference type="GO" id="GO:0006487">
    <property type="term" value="P:protein N-linked glycosylation"/>
    <property type="evidence" value="ECO:0007669"/>
    <property type="project" value="TreeGrafter"/>
</dbReference>
<keyword evidence="10" id="KW-1133">Transmembrane helix</keyword>
<evidence type="ECO:0000256" key="6">
    <source>
        <dbReference type="PIRSR" id="PIRSR600407-1"/>
    </source>
</evidence>
<evidence type="ECO:0000256" key="9">
    <source>
        <dbReference type="SAM" id="MobiDB-lite"/>
    </source>
</evidence>
<comment type="caution">
    <text evidence="11">The sequence shown here is derived from an EMBL/GenBank/DDBJ whole genome shotgun (WGS) entry which is preliminary data.</text>
</comment>
<dbReference type="GO" id="GO:0000139">
    <property type="term" value="C:Golgi membrane"/>
    <property type="evidence" value="ECO:0007669"/>
    <property type="project" value="UniProtKB-SubCell"/>
</dbReference>
<dbReference type="Gene3D" id="3.30.420.40">
    <property type="match status" value="2"/>
</dbReference>
<comment type="similarity">
    <text evidence="2 8">Belongs to the GDA1/CD39 NTPase family.</text>
</comment>
<feature type="region of interest" description="Disordered" evidence="9">
    <location>
        <begin position="1"/>
        <end position="31"/>
    </location>
</feature>
<sequence>MAYRTTRDGSRSSSGGAAAARVDDAGAKRSRSGAWTSTSTAWLLAAGLLALGPALLLLRDGDDNSLGALLKGKARNSGSTLSSDAGGGGGGVKDADDDLAQLFSNLRPRPRLHADPLKTTRCEHNDGVRDAHGRQRPLVQYALMIDAGSTGSRIHVYKFNNCGPSPELETEVFDLVKGGLSAPAYSASAGLAADSLRPLLDLALRQVPKSLWSCTPISVKATAGLRLLGIGKAEQILQAVRKLLEEQYPFPIADTSGTKNGVEIMDGRDEGVFAFITVNYLLNRLGDSNAADSFGSDLTRKFRPQTAAVLDLGGGSTQIVFEPRFEGVSKAVKEEASHVGMHPGEHVYELKNFGSHRHVLYQNSYLGYGLMQARTTVNALTLHAYLLSHPLGAPPRAASSRRRRNSSSSSSSSSSTTTTTTAAAARSDAPRDEPELLPIPAWEGMTEENTHVPSPCYGPRGKREMVRVERVGALGSAASQSELDERGRECGSGGGGGGWMRRGRVSKAAPAAREASPKENASASRNVSFLGGGGGFAACRRFVEIMMDKDASCALPPCSFAGVYQPPLISTFQNAPILALSYFYDRLVPLLGTKHEYVHRHLVQIQPSVESAESTQKQQEPTVEEERSASFTLAALRTLAEKVCAGPVRRSNVSDADILSAYADFYDYEEGDEHEDGRAGAEARLAAIDASLWDWSPHFPPDTHPHAAAELFHRPESCLDLSYMYALLSHGYELPEDRVLVLAKKVGGVELGWCLGAQLAILEDEGLQCRARA</sequence>
<gene>
    <name evidence="11" type="primary">GDA1</name>
    <name evidence="11" type="ORF">OC842_006230</name>
</gene>
<proteinExistence type="inferred from homology"/>
<protein>
    <recommendedName>
        <fullName evidence="5">guanosine-diphosphatase</fullName>
        <ecNumber evidence="5">3.6.1.42</ecNumber>
    </recommendedName>
</protein>
<dbReference type="GO" id="GO:0017111">
    <property type="term" value="F:ribonucleoside triphosphate phosphatase activity"/>
    <property type="evidence" value="ECO:0007669"/>
    <property type="project" value="TreeGrafter"/>
</dbReference>
<feature type="compositionally biased region" description="Gly residues" evidence="9">
    <location>
        <begin position="490"/>
        <end position="500"/>
    </location>
</feature>
<feature type="compositionally biased region" description="Low complexity" evidence="9">
    <location>
        <begin position="11"/>
        <end position="20"/>
    </location>
</feature>
<keyword evidence="3 8" id="KW-0378">Hydrolase</keyword>
<keyword evidence="10" id="KW-0472">Membrane</keyword>
<evidence type="ECO:0000256" key="3">
    <source>
        <dbReference type="ARBA" id="ARBA00022801"/>
    </source>
</evidence>
<dbReference type="PANTHER" id="PTHR11782:SF83">
    <property type="entry name" value="GUANOSINE-DIPHOSPHATASE"/>
    <property type="match status" value="1"/>
</dbReference>
<keyword evidence="10" id="KW-0812">Transmembrane</keyword>
<evidence type="ECO:0000313" key="12">
    <source>
        <dbReference type="Proteomes" id="UP001176521"/>
    </source>
</evidence>
<keyword evidence="12" id="KW-1185">Reference proteome</keyword>
<feature type="active site" description="Proton acceptor" evidence="6">
    <location>
        <position position="270"/>
    </location>
</feature>
<dbReference type="GO" id="GO:0005524">
    <property type="term" value="F:ATP binding"/>
    <property type="evidence" value="ECO:0007669"/>
    <property type="project" value="UniProtKB-KW"/>
</dbReference>
<dbReference type="GO" id="GO:0045134">
    <property type="term" value="F:UDP phosphatase activity"/>
    <property type="evidence" value="ECO:0007669"/>
    <property type="project" value="TreeGrafter"/>
</dbReference>
<dbReference type="Proteomes" id="UP001176521">
    <property type="component" value="Unassembled WGS sequence"/>
</dbReference>